<evidence type="ECO:0000313" key="2">
    <source>
        <dbReference type="Proteomes" id="UP000182229"/>
    </source>
</evidence>
<protein>
    <submittedName>
        <fullName evidence="1">Uncharacterized protein</fullName>
    </submittedName>
</protein>
<dbReference type="EMBL" id="MPIN01000004">
    <property type="protein sequence ID" value="OJH39261.1"/>
    <property type="molecule type" value="Genomic_DNA"/>
</dbReference>
<accession>A0A1L9BAJ6</accession>
<proteinExistence type="predicted"/>
<keyword evidence="2" id="KW-1185">Reference proteome</keyword>
<reference evidence="1 2" key="2">
    <citation type="submission" date="2016-12" db="EMBL/GenBank/DDBJ databases">
        <title>Draft Genome Sequence of Cystobacter ferrugineus Strain Cbfe23.</title>
        <authorList>
            <person name="Akbar S."/>
            <person name="Dowd S.E."/>
            <person name="Stevens D.C."/>
        </authorList>
    </citation>
    <scope>NUCLEOTIDE SEQUENCE [LARGE SCALE GENOMIC DNA]</scope>
    <source>
        <strain evidence="1 2">Cbfe23</strain>
    </source>
</reference>
<dbReference type="AlphaFoldDB" id="A0A1L9BAJ6"/>
<gene>
    <name evidence="1" type="ORF">BON30_17205</name>
</gene>
<organism evidence="1 2">
    <name type="scientific">Cystobacter ferrugineus</name>
    <dbReference type="NCBI Taxonomy" id="83449"/>
    <lineage>
        <taxon>Bacteria</taxon>
        <taxon>Pseudomonadati</taxon>
        <taxon>Myxococcota</taxon>
        <taxon>Myxococcia</taxon>
        <taxon>Myxococcales</taxon>
        <taxon>Cystobacterineae</taxon>
        <taxon>Archangiaceae</taxon>
        <taxon>Cystobacter</taxon>
    </lineage>
</organism>
<reference evidence="2" key="1">
    <citation type="submission" date="2016-11" db="EMBL/GenBank/DDBJ databases">
        <authorList>
            <person name="Shukria A."/>
            <person name="Stevens D.C."/>
        </authorList>
    </citation>
    <scope>NUCLEOTIDE SEQUENCE [LARGE SCALE GENOMIC DNA]</scope>
    <source>
        <strain evidence="2">Cbfe23</strain>
    </source>
</reference>
<sequence>MSKAHAPTASRTMAFLPATNTPRMTFQRLAKKPTFTSLAAPTPTSTESARPYSAILAVPSWRFS</sequence>
<evidence type="ECO:0000313" key="1">
    <source>
        <dbReference type="EMBL" id="OJH39261.1"/>
    </source>
</evidence>
<name>A0A1L9BAJ6_9BACT</name>
<dbReference type="Proteomes" id="UP000182229">
    <property type="component" value="Unassembled WGS sequence"/>
</dbReference>
<comment type="caution">
    <text evidence="1">The sequence shown here is derived from an EMBL/GenBank/DDBJ whole genome shotgun (WGS) entry which is preliminary data.</text>
</comment>